<proteinExistence type="predicted"/>
<evidence type="ECO:0000256" key="2">
    <source>
        <dbReference type="SAM" id="Phobius"/>
    </source>
</evidence>
<name>A0AA40ESY9_9PEZI</name>
<evidence type="ECO:0000256" key="1">
    <source>
        <dbReference type="SAM" id="MobiDB-lite"/>
    </source>
</evidence>
<feature type="transmembrane region" description="Helical" evidence="2">
    <location>
        <begin position="50"/>
        <end position="67"/>
    </location>
</feature>
<keyword evidence="4" id="KW-1185">Reference proteome</keyword>
<feature type="region of interest" description="Disordered" evidence="1">
    <location>
        <begin position="75"/>
        <end position="102"/>
    </location>
</feature>
<comment type="caution">
    <text evidence="3">The sequence shown here is derived from an EMBL/GenBank/DDBJ whole genome shotgun (WGS) entry which is preliminary data.</text>
</comment>
<dbReference type="Proteomes" id="UP001172159">
    <property type="component" value="Unassembled WGS sequence"/>
</dbReference>
<evidence type="ECO:0000313" key="3">
    <source>
        <dbReference type="EMBL" id="KAK0744815.1"/>
    </source>
</evidence>
<dbReference type="AlphaFoldDB" id="A0AA40ESY9"/>
<reference evidence="3" key="1">
    <citation type="submission" date="2023-06" db="EMBL/GenBank/DDBJ databases">
        <title>Genome-scale phylogeny and comparative genomics of the fungal order Sordariales.</title>
        <authorList>
            <consortium name="Lawrence Berkeley National Laboratory"/>
            <person name="Hensen N."/>
            <person name="Bonometti L."/>
            <person name="Westerberg I."/>
            <person name="Brannstrom I.O."/>
            <person name="Guillou S."/>
            <person name="Cros-Aarteil S."/>
            <person name="Calhoun S."/>
            <person name="Haridas S."/>
            <person name="Kuo A."/>
            <person name="Mondo S."/>
            <person name="Pangilinan J."/>
            <person name="Riley R."/>
            <person name="Labutti K."/>
            <person name="Andreopoulos B."/>
            <person name="Lipzen A."/>
            <person name="Chen C."/>
            <person name="Yanf M."/>
            <person name="Daum C."/>
            <person name="Ng V."/>
            <person name="Clum A."/>
            <person name="Steindorff A."/>
            <person name="Ohm R."/>
            <person name="Martin F."/>
            <person name="Silar P."/>
            <person name="Natvig D."/>
            <person name="Lalanne C."/>
            <person name="Gautier V."/>
            <person name="Ament-Velasquez S.L."/>
            <person name="Kruys A."/>
            <person name="Hutchinson M.I."/>
            <person name="Powell A.J."/>
            <person name="Barry K."/>
            <person name="Miller A.N."/>
            <person name="Grigoriev I.V."/>
            <person name="Debuchy R."/>
            <person name="Gladieux P."/>
            <person name="Thoren M.H."/>
            <person name="Johannesson H."/>
        </authorList>
    </citation>
    <scope>NUCLEOTIDE SEQUENCE</scope>
    <source>
        <strain evidence="3">CBS 540.89</strain>
    </source>
</reference>
<sequence>MGSLRGSKFTPLPNSRIAKVLDSLILIGLVVLPALYGGIYLIIPERTARYALLGAAIIGVGGTYGMMMGSPRSVVPDDTAKQSVSGTSPTARANQPIGKVQP</sequence>
<gene>
    <name evidence="3" type="ORF">B0T21DRAFT_344952</name>
</gene>
<keyword evidence="2" id="KW-0812">Transmembrane</keyword>
<feature type="compositionally biased region" description="Polar residues" evidence="1">
    <location>
        <begin position="81"/>
        <end position="93"/>
    </location>
</feature>
<protein>
    <submittedName>
        <fullName evidence="3">Uncharacterized protein</fullName>
    </submittedName>
</protein>
<dbReference type="EMBL" id="JAUKTV010000002">
    <property type="protein sequence ID" value="KAK0744815.1"/>
    <property type="molecule type" value="Genomic_DNA"/>
</dbReference>
<keyword evidence="2" id="KW-1133">Transmembrane helix</keyword>
<evidence type="ECO:0000313" key="4">
    <source>
        <dbReference type="Proteomes" id="UP001172159"/>
    </source>
</evidence>
<feature type="transmembrane region" description="Helical" evidence="2">
    <location>
        <begin position="20"/>
        <end position="43"/>
    </location>
</feature>
<accession>A0AA40ESY9</accession>
<organism evidence="3 4">
    <name type="scientific">Apiosordaria backusii</name>
    <dbReference type="NCBI Taxonomy" id="314023"/>
    <lineage>
        <taxon>Eukaryota</taxon>
        <taxon>Fungi</taxon>
        <taxon>Dikarya</taxon>
        <taxon>Ascomycota</taxon>
        <taxon>Pezizomycotina</taxon>
        <taxon>Sordariomycetes</taxon>
        <taxon>Sordariomycetidae</taxon>
        <taxon>Sordariales</taxon>
        <taxon>Lasiosphaeriaceae</taxon>
        <taxon>Apiosordaria</taxon>
    </lineage>
</organism>
<keyword evidence="2" id="KW-0472">Membrane</keyword>